<evidence type="ECO:0000313" key="6">
    <source>
        <dbReference type="Proteomes" id="UP000092154"/>
    </source>
</evidence>
<accession>A0A1B7MSX7</accession>
<dbReference type="SUPFAM" id="SSF51735">
    <property type="entry name" value="NAD(P)-binding Rossmann-fold domains"/>
    <property type="match status" value="1"/>
</dbReference>
<dbReference type="STRING" id="1314800.A0A1B7MSX7"/>
<evidence type="ECO:0000313" key="5">
    <source>
        <dbReference type="EMBL" id="OAX35706.1"/>
    </source>
</evidence>
<protein>
    <recommendedName>
        <fullName evidence="4">Ketoreductase (KR) domain-containing protein</fullName>
    </recommendedName>
</protein>
<dbReference type="PANTHER" id="PTHR43157">
    <property type="entry name" value="PHOSPHATIDYLINOSITOL-GLYCAN BIOSYNTHESIS CLASS F PROTEIN-RELATED"/>
    <property type="match status" value="1"/>
</dbReference>
<evidence type="ECO:0000256" key="1">
    <source>
        <dbReference type="ARBA" id="ARBA00023002"/>
    </source>
</evidence>
<sequence>MVLKALAAAVNALLPSNYYVHALISILAIVVIRAFAQGRTTNRERDMHAKVVLLTGGFTPLGLTLMQDLAQRGAHIIALSPKPVENPEIDILINVLRSTTNNEQIFADECDLTSASSVRSFCSRFLTGKETKLDAIVFAHEYQQLGSVIGRHDAAPLIKQRQDASLATFLIITLLLPILLVAPTERDIRIINVINPFYAAAAPSYSPTSKPPPTSPLFHQEGWRSLQMIIFTRHLQRVLDALPSGGQVPKTDDTAIHVVSDKVQKSNIVAISVCPGLSRSDTIAPILNAVRGRGSSILGIVLYMLLQPFLRLLTKSTTSAVQSVLHVLFLPTPFKSAPRQGTDAPEEVLKAGALYRECAVVNLRVPSPVTADAGDTQVPDDGELGGVHLGQAVWEGFESALKEWEKMSPPGDEKAGCDDVPSVDTPSS</sequence>
<name>A0A1B7MSX7_9AGAM</name>
<keyword evidence="3" id="KW-1133">Transmembrane helix</keyword>
<evidence type="ECO:0000256" key="3">
    <source>
        <dbReference type="SAM" id="Phobius"/>
    </source>
</evidence>
<dbReference type="AlphaFoldDB" id="A0A1B7MSX7"/>
<dbReference type="InterPro" id="IPR036291">
    <property type="entry name" value="NAD(P)-bd_dom_sf"/>
</dbReference>
<feature type="domain" description="Ketoreductase (KR)" evidence="4">
    <location>
        <begin position="52"/>
        <end position="137"/>
    </location>
</feature>
<dbReference type="GO" id="GO:0016491">
    <property type="term" value="F:oxidoreductase activity"/>
    <property type="evidence" value="ECO:0007669"/>
    <property type="project" value="UniProtKB-KW"/>
</dbReference>
<evidence type="ECO:0000259" key="4">
    <source>
        <dbReference type="Pfam" id="PF08659"/>
    </source>
</evidence>
<dbReference type="PANTHER" id="PTHR43157:SF31">
    <property type="entry name" value="PHOSPHATIDYLINOSITOL-GLYCAN BIOSYNTHESIS CLASS F PROTEIN"/>
    <property type="match status" value="1"/>
</dbReference>
<dbReference type="Gene3D" id="3.40.50.720">
    <property type="entry name" value="NAD(P)-binding Rossmann-like Domain"/>
    <property type="match status" value="1"/>
</dbReference>
<keyword evidence="6" id="KW-1185">Reference proteome</keyword>
<feature type="region of interest" description="Disordered" evidence="2">
    <location>
        <begin position="404"/>
        <end position="428"/>
    </location>
</feature>
<gene>
    <name evidence="5" type="ORF">K503DRAFT_773195</name>
</gene>
<organism evidence="5 6">
    <name type="scientific">Rhizopogon vinicolor AM-OR11-026</name>
    <dbReference type="NCBI Taxonomy" id="1314800"/>
    <lineage>
        <taxon>Eukaryota</taxon>
        <taxon>Fungi</taxon>
        <taxon>Dikarya</taxon>
        <taxon>Basidiomycota</taxon>
        <taxon>Agaricomycotina</taxon>
        <taxon>Agaricomycetes</taxon>
        <taxon>Agaricomycetidae</taxon>
        <taxon>Boletales</taxon>
        <taxon>Suillineae</taxon>
        <taxon>Rhizopogonaceae</taxon>
        <taxon>Rhizopogon</taxon>
    </lineage>
</organism>
<dbReference type="InterPro" id="IPR013968">
    <property type="entry name" value="PKS_KR"/>
</dbReference>
<dbReference type="EMBL" id="KV448475">
    <property type="protein sequence ID" value="OAX35706.1"/>
    <property type="molecule type" value="Genomic_DNA"/>
</dbReference>
<dbReference type="Proteomes" id="UP000092154">
    <property type="component" value="Unassembled WGS sequence"/>
</dbReference>
<reference evidence="5 6" key="1">
    <citation type="submission" date="2016-06" db="EMBL/GenBank/DDBJ databases">
        <title>Comparative genomics of the ectomycorrhizal sister species Rhizopogon vinicolor and Rhizopogon vesiculosus (Basidiomycota: Boletales) reveals a divergence of the mating type B locus.</title>
        <authorList>
            <consortium name="DOE Joint Genome Institute"/>
            <person name="Mujic A.B."/>
            <person name="Kuo A."/>
            <person name="Tritt A."/>
            <person name="Lipzen A."/>
            <person name="Chen C."/>
            <person name="Johnson J."/>
            <person name="Sharma A."/>
            <person name="Barry K."/>
            <person name="Grigoriev I.V."/>
            <person name="Spatafora J.W."/>
        </authorList>
    </citation>
    <scope>NUCLEOTIDE SEQUENCE [LARGE SCALE GENOMIC DNA]</scope>
    <source>
        <strain evidence="5 6">AM-OR11-026</strain>
    </source>
</reference>
<dbReference type="Pfam" id="PF08659">
    <property type="entry name" value="KR"/>
    <property type="match status" value="1"/>
</dbReference>
<dbReference type="InParanoid" id="A0A1B7MSX7"/>
<feature type="transmembrane region" description="Helical" evidence="3">
    <location>
        <begin position="164"/>
        <end position="182"/>
    </location>
</feature>
<keyword evidence="3" id="KW-0812">Transmembrane</keyword>
<feature type="compositionally biased region" description="Basic and acidic residues" evidence="2">
    <location>
        <begin position="404"/>
        <end position="417"/>
    </location>
</feature>
<dbReference type="OrthoDB" id="191979at2759"/>
<proteinExistence type="predicted"/>
<dbReference type="FunCoup" id="A0A1B7MSX7">
    <property type="interactions" value="10"/>
</dbReference>
<feature type="transmembrane region" description="Helical" evidence="3">
    <location>
        <begin position="18"/>
        <end position="36"/>
    </location>
</feature>
<evidence type="ECO:0000256" key="2">
    <source>
        <dbReference type="SAM" id="MobiDB-lite"/>
    </source>
</evidence>
<keyword evidence="1" id="KW-0560">Oxidoreductase</keyword>
<keyword evidence="3" id="KW-0472">Membrane</keyword>